<dbReference type="Pfam" id="PF23385">
    <property type="entry name" value="Beta-prop_IFT140_2nd"/>
    <property type="match status" value="1"/>
</dbReference>
<dbReference type="AlphaFoldDB" id="A0A5N4BZL6"/>
<dbReference type="FunFam" id="2.130.10.10:FF:000811">
    <property type="entry name" value="Intraflagellar transport 140"/>
    <property type="match status" value="1"/>
</dbReference>
<gene>
    <name evidence="9" type="ORF">Cadr_000030851</name>
</gene>
<dbReference type="InterPro" id="IPR015943">
    <property type="entry name" value="WD40/YVTN_repeat-like_dom_sf"/>
</dbReference>
<evidence type="ECO:0000313" key="9">
    <source>
        <dbReference type="EMBL" id="KAB1252073.1"/>
    </source>
</evidence>
<evidence type="ECO:0000256" key="3">
    <source>
        <dbReference type="ARBA" id="ARBA00022737"/>
    </source>
</evidence>
<dbReference type="GO" id="GO:0030991">
    <property type="term" value="C:intraciliary transport particle A"/>
    <property type="evidence" value="ECO:0007669"/>
    <property type="project" value="TreeGrafter"/>
</dbReference>
<evidence type="ECO:0000256" key="5">
    <source>
        <dbReference type="ARBA" id="ARBA00023273"/>
    </source>
</evidence>
<evidence type="ECO:0000256" key="2">
    <source>
        <dbReference type="ARBA" id="ARBA00022574"/>
    </source>
</evidence>
<evidence type="ECO:0000256" key="6">
    <source>
        <dbReference type="PROSITE-ProRule" id="PRU00221"/>
    </source>
</evidence>
<comment type="caution">
    <text evidence="9">The sequence shown here is derived from an EMBL/GenBank/DDBJ whole genome shotgun (WGS) entry which is preliminary data.</text>
</comment>
<dbReference type="PROSITE" id="PS50082">
    <property type="entry name" value="WD_REPEATS_2"/>
    <property type="match status" value="1"/>
</dbReference>
<evidence type="ECO:0000259" key="7">
    <source>
        <dbReference type="Pfam" id="PF23383"/>
    </source>
</evidence>
<dbReference type="Gene3D" id="2.130.10.10">
    <property type="entry name" value="YVTN repeat-like/Quinoprotein amine dehydrogenase"/>
    <property type="match status" value="2"/>
</dbReference>
<feature type="repeat" description="WD" evidence="6">
    <location>
        <begin position="133"/>
        <end position="174"/>
    </location>
</feature>
<feature type="domain" description="IFT140 first beta-propeller" evidence="7">
    <location>
        <begin position="2"/>
        <end position="56"/>
    </location>
</feature>
<keyword evidence="4" id="KW-0969">Cilium</keyword>
<dbReference type="GO" id="GO:0035721">
    <property type="term" value="P:intraciliary retrograde transport"/>
    <property type="evidence" value="ECO:0007669"/>
    <property type="project" value="TreeGrafter"/>
</dbReference>
<keyword evidence="9" id="KW-0282">Flagellum</keyword>
<feature type="domain" description="IFT140 second beta-propeller" evidence="8">
    <location>
        <begin position="490"/>
        <end position="748"/>
    </location>
</feature>
<dbReference type="PANTHER" id="PTHR15722">
    <property type="entry name" value="IFT140/172-RELATED"/>
    <property type="match status" value="1"/>
</dbReference>
<reference evidence="9 10" key="1">
    <citation type="journal article" date="2019" name="Mol. Ecol. Resour.">
        <title>Improving Illumina assemblies with Hi-C and long reads: an example with the North African dromedary.</title>
        <authorList>
            <person name="Elbers J.P."/>
            <person name="Rogers M.F."/>
            <person name="Perelman P.L."/>
            <person name="Proskuryakova A.A."/>
            <person name="Serdyukova N.A."/>
            <person name="Johnson W.E."/>
            <person name="Horin P."/>
            <person name="Corander J."/>
            <person name="Murphy D."/>
            <person name="Burger P.A."/>
        </authorList>
    </citation>
    <scope>NUCLEOTIDE SEQUENCE [LARGE SCALE GENOMIC DNA]</scope>
    <source>
        <strain evidence="9">Drom800</strain>
        <tissue evidence="9">Blood</tissue>
    </source>
</reference>
<name>A0A5N4BZL6_CAMDR</name>
<keyword evidence="10" id="KW-1185">Reference proteome</keyword>
<dbReference type="Pfam" id="PF23383">
    <property type="entry name" value="Beta-prop_IFT140_1st"/>
    <property type="match status" value="2"/>
</dbReference>
<dbReference type="STRING" id="9838.ENSCDRP00005015506"/>
<keyword evidence="5" id="KW-0966">Cell projection</keyword>
<evidence type="ECO:0000313" key="10">
    <source>
        <dbReference type="Proteomes" id="UP000299084"/>
    </source>
</evidence>
<dbReference type="PANTHER" id="PTHR15722:SF7">
    <property type="entry name" value="INTRAFLAGELLAR TRANSPORT PROTEIN 140 HOMOLOG"/>
    <property type="match status" value="1"/>
</dbReference>
<dbReference type="EMBL" id="JWIN03000071">
    <property type="protein sequence ID" value="KAB1252073.1"/>
    <property type="molecule type" value="Genomic_DNA"/>
</dbReference>
<dbReference type="InterPro" id="IPR056154">
    <property type="entry name" value="Beta-prop_IFT140_1st"/>
</dbReference>
<protein>
    <submittedName>
        <fullName evidence="9">Intraflagellar transport protein 140-like protein</fullName>
    </submittedName>
</protein>
<keyword evidence="3" id="KW-0677">Repeat</keyword>
<evidence type="ECO:0000256" key="1">
    <source>
        <dbReference type="ARBA" id="ARBA00004138"/>
    </source>
</evidence>
<dbReference type="SUPFAM" id="SSF50978">
    <property type="entry name" value="WD40 repeat-like"/>
    <property type="match status" value="2"/>
</dbReference>
<dbReference type="InterPro" id="IPR036322">
    <property type="entry name" value="WD40_repeat_dom_sf"/>
</dbReference>
<comment type="subcellular location">
    <subcellularLocation>
        <location evidence="1">Cell projection</location>
        <location evidence="1">Cilium</location>
    </subcellularLocation>
</comment>
<dbReference type="InterPro" id="IPR001680">
    <property type="entry name" value="WD40_rpt"/>
</dbReference>
<feature type="domain" description="IFT140 first beta-propeller" evidence="7">
    <location>
        <begin position="83"/>
        <end position="444"/>
    </location>
</feature>
<dbReference type="SMART" id="SM00320">
    <property type="entry name" value="WD40"/>
    <property type="match status" value="4"/>
</dbReference>
<sequence>MALYFDHHIDAPDSVGSPSHITWHPVHPFLAVASVSTTSGGSVDIYLEQHSLLPAASHNPHPAAEASFGIRDGIAPYCRIALSGDHVPETHMERAFRVTSLCWHQTRLILAVGWETGEVVVFNKQDKEQHVVPPTHTADITILSWSPNGNCLVSGDRLGVLFLWRLDQRGRVQGAPLLKHEYGKHLTHCIFRLPPPGQDLVQLAKAAVSGDEKALDMFNWRKSGFGSFLKMRSQDGLSFFVSLTDGTVHYVDEKGKTAQVASTDSSVQMLFYMEKGEALAAVTESLLLCLYMVTPDGKAEEMMKVKLSGKTGRWVDIALIEGSLLVTAVGEAVLRFWDLERGENYILSPEEKFGFEKGENINCVSYCKVKGLLAAGTDKGRVAMWRKVPGAQSGGGVEGKDRWTLQTPTELEGNITQIKRVVWGSRKNLLAVKSVSSVVILSEQAMCSHFHQQVAVVQVSPSLLSVSFLSTGAVHSLRTDMHISGVFTTKASTFLCESPVLAMHKESIYTVEPNRVQVRTWQGTVKQLLLFSKMEGNPCFFDICGNFLVVGTDLAHFKSFDLSRREAKAHCSCKSLAELVPGTGGMTSLRGNASGSKISILLSKADNSPDSRICFYDVEMDTVTILDFKTGQIDQREMLPFNGQETKKSQALADERLTDLVPMSHFWDQSEPTLFVCEAMWEVPGSPPQPADRKSAAQDGAGPTADVLVLSFFISEEHGFLLQDSFPRPPAFQTLLGLQVPHYYFTRKPGEVDGEDQADPGSHRIPQTVGKRPLRYFVGLEDCDKPTRDAMLHFSFFLAVGDTDEAFRSIRLIKR</sequence>
<accession>A0A5N4BZL6</accession>
<proteinExistence type="predicted"/>
<keyword evidence="2 6" id="KW-0853">WD repeat</keyword>
<dbReference type="Proteomes" id="UP000299084">
    <property type="component" value="Unassembled WGS sequence"/>
</dbReference>
<evidence type="ECO:0000256" key="4">
    <source>
        <dbReference type="ARBA" id="ARBA00023069"/>
    </source>
</evidence>
<dbReference type="InterPro" id="IPR056155">
    <property type="entry name" value="Beta-prop_IFT140_2nd"/>
</dbReference>
<dbReference type="GO" id="GO:0036064">
    <property type="term" value="C:ciliary basal body"/>
    <property type="evidence" value="ECO:0007669"/>
    <property type="project" value="TreeGrafter"/>
</dbReference>
<dbReference type="GO" id="GO:0005930">
    <property type="term" value="C:axoneme"/>
    <property type="evidence" value="ECO:0007669"/>
    <property type="project" value="TreeGrafter"/>
</dbReference>
<organism evidence="9 10">
    <name type="scientific">Camelus dromedarius</name>
    <name type="common">Dromedary</name>
    <name type="synonym">Arabian camel</name>
    <dbReference type="NCBI Taxonomy" id="9838"/>
    <lineage>
        <taxon>Eukaryota</taxon>
        <taxon>Metazoa</taxon>
        <taxon>Chordata</taxon>
        <taxon>Craniata</taxon>
        <taxon>Vertebrata</taxon>
        <taxon>Euteleostomi</taxon>
        <taxon>Mammalia</taxon>
        <taxon>Eutheria</taxon>
        <taxon>Laurasiatheria</taxon>
        <taxon>Artiodactyla</taxon>
        <taxon>Tylopoda</taxon>
        <taxon>Camelidae</taxon>
        <taxon>Camelus</taxon>
    </lineage>
</organism>
<evidence type="ECO:0000259" key="8">
    <source>
        <dbReference type="Pfam" id="PF23385"/>
    </source>
</evidence>